<comment type="caution">
    <text evidence="1">The sequence shown here is derived from an EMBL/GenBank/DDBJ whole genome shotgun (WGS) entry which is preliminary data.</text>
</comment>
<sequence length="88" mass="10073">MSFLLKSMLMALSSVYVITCWPAVLVYQSSLWEVLEPFFLATVCNPDSDERHAIAIFQYIVTQWSSFLDSSTNMRSPFQKPERSNSAL</sequence>
<evidence type="ECO:0000313" key="2">
    <source>
        <dbReference type="Proteomes" id="UP000242525"/>
    </source>
</evidence>
<evidence type="ECO:0000313" key="1">
    <source>
        <dbReference type="EMBL" id="CDO55259.1"/>
    </source>
</evidence>
<proteinExistence type="predicted"/>
<dbReference type="AlphaFoldDB" id="A0A0J9XEF2"/>
<name>A0A0J9XEF2_GEOCN</name>
<dbReference type="Proteomes" id="UP000242525">
    <property type="component" value="Unassembled WGS sequence"/>
</dbReference>
<reference evidence="1" key="1">
    <citation type="submission" date="2014-03" db="EMBL/GenBank/DDBJ databases">
        <authorList>
            <person name="Casaregola S."/>
        </authorList>
    </citation>
    <scope>NUCLEOTIDE SEQUENCE [LARGE SCALE GENOMIC DNA]</scope>
    <source>
        <strain evidence="1">CLIB 918</strain>
    </source>
</reference>
<organism evidence="1 2">
    <name type="scientific">Geotrichum candidum</name>
    <name type="common">Oospora lactis</name>
    <name type="synonym">Dipodascus geotrichum</name>
    <dbReference type="NCBI Taxonomy" id="1173061"/>
    <lineage>
        <taxon>Eukaryota</taxon>
        <taxon>Fungi</taxon>
        <taxon>Dikarya</taxon>
        <taxon>Ascomycota</taxon>
        <taxon>Saccharomycotina</taxon>
        <taxon>Dipodascomycetes</taxon>
        <taxon>Dipodascales</taxon>
        <taxon>Dipodascaceae</taxon>
        <taxon>Geotrichum</taxon>
    </lineage>
</organism>
<accession>A0A0J9XEF2</accession>
<keyword evidence="2" id="KW-1185">Reference proteome</keyword>
<protein>
    <submittedName>
        <fullName evidence="1">Uncharacterized protein</fullName>
    </submittedName>
</protein>
<dbReference type="EMBL" id="CCBN010000010">
    <property type="protein sequence ID" value="CDO55259.1"/>
    <property type="molecule type" value="Genomic_DNA"/>
</dbReference>
<gene>
    <name evidence="1" type="ORF">BN980_GECA10s03981g</name>
</gene>